<reference evidence="8 9" key="1">
    <citation type="submission" date="2020-08" db="EMBL/GenBank/DDBJ databases">
        <title>Genomic Encyclopedia of Type Strains, Phase IV (KMG-IV): sequencing the most valuable type-strain genomes for metagenomic binning, comparative biology and taxonomic classification.</title>
        <authorList>
            <person name="Goeker M."/>
        </authorList>
    </citation>
    <scope>NUCLEOTIDE SEQUENCE [LARGE SCALE GENOMIC DNA]</scope>
    <source>
        <strain evidence="8 9">DSM 23447</strain>
    </source>
</reference>
<feature type="region of interest" description="Disordered" evidence="5">
    <location>
        <begin position="187"/>
        <end position="207"/>
    </location>
</feature>
<feature type="domain" description="Cytochrome c" evidence="7">
    <location>
        <begin position="92"/>
        <end position="178"/>
    </location>
</feature>
<sequence>MENDRGKRSEKSEKKQTSHQRKIGWVSFGAGIVVTLLVLLGAGMFVVYSGGYNVAASEEHRSLVRWALDTNFHRSVENNARGITAPETITSQMVAEGGEHYKKTCAYCHAGPDGERAEWANGMRPLPPALSEAAAEWEINEVFWLAKHGVRLSGMPAFGETHDDQALWNIAAFVKTLPALAPEEYEGIGSTEPLEPSTPFPEASQTP</sequence>
<evidence type="ECO:0000256" key="3">
    <source>
        <dbReference type="ARBA" id="ARBA00023004"/>
    </source>
</evidence>
<dbReference type="Proteomes" id="UP000547011">
    <property type="component" value="Unassembled WGS sequence"/>
</dbReference>
<dbReference type="Gene3D" id="1.10.760.10">
    <property type="entry name" value="Cytochrome c-like domain"/>
    <property type="match status" value="1"/>
</dbReference>
<evidence type="ECO:0000256" key="2">
    <source>
        <dbReference type="ARBA" id="ARBA00022723"/>
    </source>
</evidence>
<keyword evidence="3 4" id="KW-0408">Iron</keyword>
<keyword evidence="2 4" id="KW-0479">Metal-binding</keyword>
<dbReference type="PROSITE" id="PS51007">
    <property type="entry name" value="CYTC"/>
    <property type="match status" value="1"/>
</dbReference>
<feature type="transmembrane region" description="Helical" evidence="6">
    <location>
        <begin position="23"/>
        <end position="48"/>
    </location>
</feature>
<dbReference type="SUPFAM" id="SSF46626">
    <property type="entry name" value="Cytochrome c"/>
    <property type="match status" value="1"/>
</dbReference>
<keyword evidence="6" id="KW-1133">Transmembrane helix</keyword>
<dbReference type="AlphaFoldDB" id="A0A7W6IQN7"/>
<dbReference type="GO" id="GO:0020037">
    <property type="term" value="F:heme binding"/>
    <property type="evidence" value="ECO:0007669"/>
    <property type="project" value="InterPro"/>
</dbReference>
<evidence type="ECO:0000256" key="1">
    <source>
        <dbReference type="ARBA" id="ARBA00022617"/>
    </source>
</evidence>
<evidence type="ECO:0000256" key="4">
    <source>
        <dbReference type="PROSITE-ProRule" id="PRU00433"/>
    </source>
</evidence>
<protein>
    <submittedName>
        <fullName evidence="8">Mono/diheme cytochrome c family protein</fullName>
    </submittedName>
</protein>
<keyword evidence="1 4" id="KW-0349">Heme</keyword>
<dbReference type="InterPro" id="IPR009056">
    <property type="entry name" value="Cyt_c-like_dom"/>
</dbReference>
<organism evidence="8 9">
    <name type="scientific">Devosia subaequoris</name>
    <dbReference type="NCBI Taxonomy" id="395930"/>
    <lineage>
        <taxon>Bacteria</taxon>
        <taxon>Pseudomonadati</taxon>
        <taxon>Pseudomonadota</taxon>
        <taxon>Alphaproteobacteria</taxon>
        <taxon>Hyphomicrobiales</taxon>
        <taxon>Devosiaceae</taxon>
        <taxon>Devosia</taxon>
    </lineage>
</organism>
<dbReference type="Pfam" id="PF13442">
    <property type="entry name" value="Cytochrome_CBB3"/>
    <property type="match status" value="1"/>
</dbReference>
<keyword evidence="9" id="KW-1185">Reference proteome</keyword>
<dbReference type="RefSeq" id="WP_183312798.1">
    <property type="nucleotide sequence ID" value="NZ_JACIEW010000022.1"/>
</dbReference>
<dbReference type="GO" id="GO:0046872">
    <property type="term" value="F:metal ion binding"/>
    <property type="evidence" value="ECO:0007669"/>
    <property type="project" value="UniProtKB-KW"/>
</dbReference>
<evidence type="ECO:0000259" key="7">
    <source>
        <dbReference type="PROSITE" id="PS51007"/>
    </source>
</evidence>
<dbReference type="GO" id="GO:0009055">
    <property type="term" value="F:electron transfer activity"/>
    <property type="evidence" value="ECO:0007669"/>
    <property type="project" value="InterPro"/>
</dbReference>
<accession>A0A7W6IQN7</accession>
<gene>
    <name evidence="8" type="ORF">GGR20_003741</name>
</gene>
<name>A0A7W6IQN7_9HYPH</name>
<evidence type="ECO:0000256" key="6">
    <source>
        <dbReference type="SAM" id="Phobius"/>
    </source>
</evidence>
<comment type="caution">
    <text evidence="8">The sequence shown here is derived from an EMBL/GenBank/DDBJ whole genome shotgun (WGS) entry which is preliminary data.</text>
</comment>
<proteinExistence type="predicted"/>
<keyword evidence="6" id="KW-0472">Membrane</keyword>
<keyword evidence="6" id="KW-0812">Transmembrane</keyword>
<evidence type="ECO:0000256" key="5">
    <source>
        <dbReference type="SAM" id="MobiDB-lite"/>
    </source>
</evidence>
<dbReference type="InterPro" id="IPR036909">
    <property type="entry name" value="Cyt_c-like_dom_sf"/>
</dbReference>
<evidence type="ECO:0000313" key="8">
    <source>
        <dbReference type="EMBL" id="MBB4054065.1"/>
    </source>
</evidence>
<evidence type="ECO:0000313" key="9">
    <source>
        <dbReference type="Proteomes" id="UP000547011"/>
    </source>
</evidence>
<dbReference type="EMBL" id="JACIEW010000022">
    <property type="protein sequence ID" value="MBB4054065.1"/>
    <property type="molecule type" value="Genomic_DNA"/>
</dbReference>